<reference evidence="1" key="1">
    <citation type="submission" date="2021-04" db="EMBL/GenBank/DDBJ databases">
        <title>Ouciella asimina sp. nov., isolated from the surface seawater in the hydrothermal field of Okinawa Trough.</title>
        <authorList>
            <person name="Shuang W."/>
        </authorList>
    </citation>
    <scope>NUCLEOTIDE SEQUENCE</scope>
    <source>
        <strain evidence="1">LXI357</strain>
    </source>
</reference>
<proteinExistence type="predicted"/>
<organism evidence="1 2">
    <name type="scientific">Stakelama marina</name>
    <dbReference type="NCBI Taxonomy" id="2826939"/>
    <lineage>
        <taxon>Bacteria</taxon>
        <taxon>Pseudomonadati</taxon>
        <taxon>Pseudomonadota</taxon>
        <taxon>Alphaproteobacteria</taxon>
        <taxon>Sphingomonadales</taxon>
        <taxon>Sphingomonadaceae</taxon>
        <taxon>Stakelama</taxon>
    </lineage>
</organism>
<accession>A0A8T4IAR5</accession>
<name>A0A8T4IAR5_9SPHN</name>
<gene>
    <name evidence="1" type="ORF">J7S20_04425</name>
</gene>
<evidence type="ECO:0000313" key="2">
    <source>
        <dbReference type="Proteomes" id="UP000676996"/>
    </source>
</evidence>
<dbReference type="EMBL" id="JAGRQC010000001">
    <property type="protein sequence ID" value="MBR0551747.1"/>
    <property type="molecule type" value="Genomic_DNA"/>
</dbReference>
<comment type="caution">
    <text evidence="1">The sequence shown here is derived from an EMBL/GenBank/DDBJ whole genome shotgun (WGS) entry which is preliminary data.</text>
</comment>
<dbReference type="AlphaFoldDB" id="A0A8T4IAR5"/>
<keyword evidence="2" id="KW-1185">Reference proteome</keyword>
<evidence type="ECO:0000313" key="1">
    <source>
        <dbReference type="EMBL" id="MBR0551747.1"/>
    </source>
</evidence>
<sequence>MADGWKTVGAGMTARRRWNDNEMLPTEAGLRAWAEHWKEMNTPPDGPWKIHRPAFEALKRRRDELLADAPDIATDLNAWNKWRKANLRERVDEAWYLQEIVRRAELVDVHIGNGSAGWAAHEAMHLGSLHAEAQLKFAHEAAWSTGQKQRQILTDTRNAANAKRKAERSSEHARWQAVADEIWQRRPTLSAPSVAEAVVKQLNLSDKVHTVRQRIRKPDTAG</sequence>
<protein>
    <submittedName>
        <fullName evidence="1">Uncharacterized protein</fullName>
    </submittedName>
</protein>
<dbReference type="RefSeq" id="WP_284053012.1">
    <property type="nucleotide sequence ID" value="NZ_JAGRQC010000001.1"/>
</dbReference>
<dbReference type="Proteomes" id="UP000676996">
    <property type="component" value="Unassembled WGS sequence"/>
</dbReference>